<dbReference type="GO" id="GO:0000156">
    <property type="term" value="F:phosphorelay response regulator activity"/>
    <property type="evidence" value="ECO:0007669"/>
    <property type="project" value="InterPro"/>
</dbReference>
<dbReference type="GO" id="GO:0050568">
    <property type="term" value="F:protein-glutamine glutaminase activity"/>
    <property type="evidence" value="ECO:0007669"/>
    <property type="project" value="UniProtKB-UniRule"/>
</dbReference>
<keyword evidence="4" id="KW-0963">Cytoplasm</keyword>
<sequence length="365" mass="38876">MKVKVLVVDDSGFFRRRVSEILTQDPMIQVIGQAENGREGVRLAKELKPDVITMDLEMPVMNGIEAVGAIMASNPTPILMFSSLTHEGARATLNALNAGAADYIAKTFEEITKDDSHSVTLLRKRVRELARQSRPRSLKSTTSDNKSSETKTAKPNGELKVHESEIRVPRRRACSLQAIAIGSSTGGPVALQTLLSALPAGFPAPIFIAQHMPAAFTPAFAERLDSNCAVKVKHASDGDLVENGVAYLAPGGQQMMLEASGAGYRVRVLEGRADLTYKPSVDVLFASIAKVYGARSLSLVLTGMGADGREGARLLKQAGGSIWAQDEESCVVYGMPQAVVSEGLAEAVLPIEQFAGALMGEVRGG</sequence>
<dbReference type="CDD" id="cd16432">
    <property type="entry name" value="CheB_Rec"/>
    <property type="match status" value="1"/>
</dbReference>
<protein>
    <recommendedName>
        <fullName evidence="4">Protein-glutamate methylesterase/protein-glutamine glutaminase</fullName>
        <ecNumber evidence="4">3.1.1.61</ecNumber>
        <ecNumber evidence="4">3.5.1.44</ecNumber>
    </recommendedName>
</protein>
<dbReference type="EMBL" id="BSNC01000001">
    <property type="protein sequence ID" value="GLP94954.1"/>
    <property type="molecule type" value="Genomic_DNA"/>
</dbReference>
<dbReference type="GO" id="GO:0006935">
    <property type="term" value="P:chemotaxis"/>
    <property type="evidence" value="ECO:0007669"/>
    <property type="project" value="UniProtKB-UniRule"/>
</dbReference>
<evidence type="ECO:0000256" key="1">
    <source>
        <dbReference type="ARBA" id="ARBA00022500"/>
    </source>
</evidence>
<feature type="active site" evidence="4 5">
    <location>
        <position position="211"/>
    </location>
</feature>
<dbReference type="Pfam" id="PF00072">
    <property type="entry name" value="Response_reg"/>
    <property type="match status" value="1"/>
</dbReference>
<keyword evidence="1 4" id="KW-0145">Chemotaxis</keyword>
<dbReference type="SUPFAM" id="SSF52172">
    <property type="entry name" value="CheY-like"/>
    <property type="match status" value="1"/>
</dbReference>
<dbReference type="InterPro" id="IPR001789">
    <property type="entry name" value="Sig_transdc_resp-reg_receiver"/>
</dbReference>
<evidence type="ECO:0000313" key="11">
    <source>
        <dbReference type="Proteomes" id="UP001161422"/>
    </source>
</evidence>
<evidence type="ECO:0000256" key="6">
    <source>
        <dbReference type="PROSITE-ProRule" id="PRU00169"/>
    </source>
</evidence>
<dbReference type="GO" id="GO:0005737">
    <property type="term" value="C:cytoplasm"/>
    <property type="evidence" value="ECO:0007669"/>
    <property type="project" value="UniProtKB-SubCell"/>
</dbReference>
<dbReference type="GO" id="GO:0008984">
    <property type="term" value="F:protein-glutamate methylesterase activity"/>
    <property type="evidence" value="ECO:0007669"/>
    <property type="project" value="UniProtKB-UniRule"/>
</dbReference>
<dbReference type="PROSITE" id="PS50110">
    <property type="entry name" value="RESPONSE_REGULATORY"/>
    <property type="match status" value="1"/>
</dbReference>
<feature type="region of interest" description="Disordered" evidence="7">
    <location>
        <begin position="130"/>
        <end position="164"/>
    </location>
</feature>
<evidence type="ECO:0000256" key="5">
    <source>
        <dbReference type="PROSITE-ProRule" id="PRU00050"/>
    </source>
</evidence>
<comment type="catalytic activity">
    <reaction evidence="4">
        <text>L-glutaminyl-[protein] + H2O = L-glutamyl-[protein] + NH4(+)</text>
        <dbReference type="Rhea" id="RHEA:16441"/>
        <dbReference type="Rhea" id="RHEA-COMP:10207"/>
        <dbReference type="Rhea" id="RHEA-COMP:10208"/>
        <dbReference type="ChEBI" id="CHEBI:15377"/>
        <dbReference type="ChEBI" id="CHEBI:28938"/>
        <dbReference type="ChEBI" id="CHEBI:29973"/>
        <dbReference type="ChEBI" id="CHEBI:30011"/>
        <dbReference type="EC" id="3.5.1.44"/>
    </reaction>
</comment>
<dbReference type="NCBIfam" id="NF001965">
    <property type="entry name" value="PRK00742.1"/>
    <property type="match status" value="1"/>
</dbReference>
<feature type="compositionally biased region" description="Basic and acidic residues" evidence="7">
    <location>
        <begin position="146"/>
        <end position="164"/>
    </location>
</feature>
<dbReference type="SMART" id="SM00448">
    <property type="entry name" value="REC"/>
    <property type="match status" value="1"/>
</dbReference>
<dbReference type="InterPro" id="IPR035909">
    <property type="entry name" value="CheB_C"/>
</dbReference>
<comment type="caution">
    <text evidence="10">The sequence shown here is derived from an EMBL/GenBank/DDBJ whole genome shotgun (WGS) entry which is preliminary data.</text>
</comment>
<evidence type="ECO:0000313" key="10">
    <source>
        <dbReference type="EMBL" id="GLP94954.1"/>
    </source>
</evidence>
<dbReference type="SUPFAM" id="SSF52738">
    <property type="entry name" value="Methylesterase CheB, C-terminal domain"/>
    <property type="match status" value="1"/>
</dbReference>
<dbReference type="Proteomes" id="UP001161422">
    <property type="component" value="Unassembled WGS sequence"/>
</dbReference>
<dbReference type="HAMAP" id="MF_00099">
    <property type="entry name" value="CheB_chemtxs"/>
    <property type="match status" value="1"/>
</dbReference>
<comment type="PTM">
    <text evidence="4">Phosphorylated by CheA. Phosphorylation of the N-terminal regulatory domain activates the methylesterase activity.</text>
</comment>
<dbReference type="PANTHER" id="PTHR42872">
    <property type="entry name" value="PROTEIN-GLUTAMATE METHYLESTERASE/PROTEIN-GLUTAMINE GLUTAMINASE"/>
    <property type="match status" value="1"/>
</dbReference>
<keyword evidence="2 4" id="KW-0378">Hydrolase</keyword>
<keyword evidence="4 6" id="KW-0597">Phosphoprotein</keyword>
<accession>A0AA37RTF3</accession>
<evidence type="ECO:0000259" key="8">
    <source>
        <dbReference type="PROSITE" id="PS50110"/>
    </source>
</evidence>
<dbReference type="PROSITE" id="PS50122">
    <property type="entry name" value="CHEB"/>
    <property type="match status" value="1"/>
</dbReference>
<dbReference type="EC" id="3.1.1.61" evidence="4"/>
<evidence type="ECO:0000256" key="7">
    <source>
        <dbReference type="SAM" id="MobiDB-lite"/>
    </source>
</evidence>
<evidence type="ECO:0000256" key="3">
    <source>
        <dbReference type="ARBA" id="ARBA00048267"/>
    </source>
</evidence>
<reference evidence="10" key="2">
    <citation type="submission" date="2023-01" db="EMBL/GenBank/DDBJ databases">
        <title>Draft genome sequence of Paraferrimonas sedimenticola strain NBRC 101628.</title>
        <authorList>
            <person name="Sun Q."/>
            <person name="Mori K."/>
        </authorList>
    </citation>
    <scope>NUCLEOTIDE SEQUENCE</scope>
    <source>
        <strain evidence="10">NBRC 101628</strain>
    </source>
</reference>
<dbReference type="RefSeq" id="WP_095506006.1">
    <property type="nucleotide sequence ID" value="NZ_BSNC01000001.1"/>
</dbReference>
<comment type="domain">
    <text evidence="4">Contains a C-terminal catalytic domain, and an N-terminal region which modulates catalytic activity.</text>
</comment>
<dbReference type="Pfam" id="PF01339">
    <property type="entry name" value="CheB_methylest"/>
    <property type="match status" value="1"/>
</dbReference>
<comment type="subcellular location">
    <subcellularLocation>
        <location evidence="4">Cytoplasm</location>
    </subcellularLocation>
</comment>
<dbReference type="CDD" id="cd17541">
    <property type="entry name" value="REC_CheB-like"/>
    <property type="match status" value="1"/>
</dbReference>
<dbReference type="EC" id="3.5.1.44" evidence="4"/>
<comment type="similarity">
    <text evidence="4">Belongs to the CheB family.</text>
</comment>
<evidence type="ECO:0000259" key="9">
    <source>
        <dbReference type="PROSITE" id="PS50122"/>
    </source>
</evidence>
<dbReference type="AlphaFoldDB" id="A0AA37RTF3"/>
<dbReference type="InterPro" id="IPR008248">
    <property type="entry name" value="CheB-like"/>
</dbReference>
<name>A0AA37RTF3_9GAMM</name>
<feature type="domain" description="Response regulatory" evidence="8">
    <location>
        <begin position="4"/>
        <end position="121"/>
    </location>
</feature>
<evidence type="ECO:0000256" key="2">
    <source>
        <dbReference type="ARBA" id="ARBA00022801"/>
    </source>
</evidence>
<reference evidence="10" key="1">
    <citation type="journal article" date="2014" name="Int. J. Syst. Evol. Microbiol.">
        <title>Complete genome sequence of Corynebacterium casei LMG S-19264T (=DSM 44701T), isolated from a smear-ripened cheese.</title>
        <authorList>
            <consortium name="US DOE Joint Genome Institute (JGI-PGF)"/>
            <person name="Walter F."/>
            <person name="Albersmeier A."/>
            <person name="Kalinowski J."/>
            <person name="Ruckert C."/>
        </authorList>
    </citation>
    <scope>NUCLEOTIDE SEQUENCE</scope>
    <source>
        <strain evidence="10">NBRC 101628</strain>
    </source>
</reference>
<dbReference type="InterPro" id="IPR011006">
    <property type="entry name" value="CheY-like_superfamily"/>
</dbReference>
<organism evidence="10 11">
    <name type="scientific">Paraferrimonas sedimenticola</name>
    <dbReference type="NCBI Taxonomy" id="375674"/>
    <lineage>
        <taxon>Bacteria</taxon>
        <taxon>Pseudomonadati</taxon>
        <taxon>Pseudomonadota</taxon>
        <taxon>Gammaproteobacteria</taxon>
        <taxon>Alteromonadales</taxon>
        <taxon>Ferrimonadaceae</taxon>
        <taxon>Paraferrimonas</taxon>
    </lineage>
</organism>
<feature type="domain" description="CheB-type methylesterase" evidence="9">
    <location>
        <begin position="172"/>
        <end position="365"/>
    </location>
</feature>
<dbReference type="PIRSF" id="PIRSF000876">
    <property type="entry name" value="RR_chemtxs_CheB"/>
    <property type="match status" value="1"/>
</dbReference>
<dbReference type="Gene3D" id="3.40.50.180">
    <property type="entry name" value="Methylesterase CheB, C-terminal domain"/>
    <property type="match status" value="1"/>
</dbReference>
<dbReference type="InterPro" id="IPR000673">
    <property type="entry name" value="Sig_transdc_resp-reg_Me-estase"/>
</dbReference>
<comment type="catalytic activity">
    <reaction evidence="3 4">
        <text>[protein]-L-glutamate 5-O-methyl ester + H2O = L-glutamyl-[protein] + methanol + H(+)</text>
        <dbReference type="Rhea" id="RHEA:23236"/>
        <dbReference type="Rhea" id="RHEA-COMP:10208"/>
        <dbReference type="Rhea" id="RHEA-COMP:10311"/>
        <dbReference type="ChEBI" id="CHEBI:15377"/>
        <dbReference type="ChEBI" id="CHEBI:15378"/>
        <dbReference type="ChEBI" id="CHEBI:17790"/>
        <dbReference type="ChEBI" id="CHEBI:29973"/>
        <dbReference type="ChEBI" id="CHEBI:82795"/>
        <dbReference type="EC" id="3.1.1.61"/>
    </reaction>
</comment>
<dbReference type="PANTHER" id="PTHR42872:SF3">
    <property type="entry name" value="PROTEIN-GLUTAMATE METHYLESTERASE_PROTEIN-GLUTAMINE GLUTAMINASE 1"/>
    <property type="match status" value="1"/>
</dbReference>
<dbReference type="Gene3D" id="3.40.50.2300">
    <property type="match status" value="1"/>
</dbReference>
<comment type="function">
    <text evidence="4">Involved in chemotaxis. Part of a chemotaxis signal transduction system that modulates chemotaxis in response to various stimuli. Catalyzes the demethylation of specific methylglutamate residues introduced into the chemoreceptors (methyl-accepting chemotaxis proteins or MCP) by CheR. Also mediates the irreversible deamidation of specific glutamine residues to glutamic acid.</text>
</comment>
<gene>
    <name evidence="10" type="primary">cheB-2</name>
    <name evidence="4" type="synonym">cheB</name>
    <name evidence="10" type="ORF">GCM10007895_02600</name>
</gene>
<proteinExistence type="inferred from homology"/>
<feature type="modified residue" description="4-aspartylphosphate" evidence="4 6">
    <location>
        <position position="55"/>
    </location>
</feature>
<feature type="active site" evidence="4 5">
    <location>
        <position position="184"/>
    </location>
</feature>
<feature type="active site" evidence="4 5">
    <location>
        <position position="307"/>
    </location>
</feature>
<evidence type="ECO:0000256" key="4">
    <source>
        <dbReference type="HAMAP-Rule" id="MF_00099"/>
    </source>
</evidence>
<keyword evidence="11" id="KW-1185">Reference proteome</keyword>